<gene>
    <name evidence="2" type="ORF">OERS_09450</name>
    <name evidence="1" type="ORF">OJAG_12560</name>
</gene>
<dbReference type="RefSeq" id="WP_068624811.1">
    <property type="nucleotide sequence ID" value="NZ_LRIE01000061.1"/>
</dbReference>
<dbReference type="PATRIC" id="fig|43678.3.peg.1312"/>
<protein>
    <recommendedName>
        <fullName evidence="5">HTH cro/C1-type domain-containing protein</fullName>
    </recommendedName>
</protein>
<dbReference type="InterPro" id="IPR010982">
    <property type="entry name" value="Lambda_DNA-bd_dom_sf"/>
</dbReference>
<dbReference type="Gene3D" id="1.10.260.40">
    <property type="entry name" value="lambda repressor-like DNA-binding domains"/>
    <property type="match status" value="1"/>
</dbReference>
<dbReference type="SUPFAM" id="SSF47413">
    <property type="entry name" value="lambda repressor-like DNA-binding domains"/>
    <property type="match status" value="1"/>
</dbReference>
<organism evidence="1 3">
    <name type="scientific">Oerskovia enterophila</name>
    <dbReference type="NCBI Taxonomy" id="43678"/>
    <lineage>
        <taxon>Bacteria</taxon>
        <taxon>Bacillati</taxon>
        <taxon>Actinomycetota</taxon>
        <taxon>Actinomycetes</taxon>
        <taxon>Micrococcales</taxon>
        <taxon>Cellulomonadaceae</taxon>
        <taxon>Oerskovia</taxon>
    </lineage>
</organism>
<keyword evidence="4" id="KW-1185">Reference proteome</keyword>
<accession>A0A163S640</accession>
<proteinExistence type="predicted"/>
<comment type="caution">
    <text evidence="1">The sequence shown here is derived from an EMBL/GenBank/DDBJ whole genome shotgun (WGS) entry which is preliminary data.</text>
</comment>
<dbReference type="Proteomes" id="UP000076447">
    <property type="component" value="Unassembled WGS sequence"/>
</dbReference>
<evidence type="ECO:0008006" key="5">
    <source>
        <dbReference type="Google" id="ProtNLM"/>
    </source>
</evidence>
<dbReference type="EMBL" id="LRIE01000061">
    <property type="protein sequence ID" value="KZM36052.1"/>
    <property type="molecule type" value="Genomic_DNA"/>
</dbReference>
<dbReference type="EMBL" id="MAQA01000007">
    <property type="protein sequence ID" value="OCI32336.1"/>
    <property type="molecule type" value="Genomic_DNA"/>
</dbReference>
<dbReference type="AlphaFoldDB" id="A0A163S640"/>
<evidence type="ECO:0000313" key="3">
    <source>
        <dbReference type="Proteomes" id="UP000076447"/>
    </source>
</evidence>
<name>A0A163S640_9CELL</name>
<evidence type="ECO:0000313" key="2">
    <source>
        <dbReference type="EMBL" id="OCI32336.1"/>
    </source>
</evidence>
<reference evidence="2 4" key="2">
    <citation type="submission" date="2016-06" db="EMBL/GenBank/DDBJ databases">
        <title>Genome sequence of Oerskovia enterophila DSM 43852.</title>
        <authorList>
            <person name="Poehlein A."/>
            <person name="Jag V."/>
            <person name="Bengelsdorf F.R."/>
            <person name="Daniel R."/>
            <person name="Duerre P."/>
        </authorList>
    </citation>
    <scope>NUCLEOTIDE SEQUENCE [LARGE SCALE GENOMIC DNA]</scope>
    <source>
        <strain evidence="2 4">DSM 43852</strain>
    </source>
</reference>
<sequence length="126" mass="13896">MTSDFSKAFSRHLRDIMSERDVRQVPLAERLERSQGFVSERTSGRRPVDTDIIAAVAEMAGMGARELVEEISARMRDARRHGATVHALPSRGVLSETDAPDAATVQYKAVANEDQSLEEEGIAQLD</sequence>
<evidence type="ECO:0000313" key="4">
    <source>
        <dbReference type="Proteomes" id="UP000093412"/>
    </source>
</evidence>
<evidence type="ECO:0000313" key="1">
    <source>
        <dbReference type="EMBL" id="KZM36052.1"/>
    </source>
</evidence>
<reference evidence="1 3" key="1">
    <citation type="submission" date="2016-01" db="EMBL/GenBank/DDBJ databases">
        <title>Genome sequence of Oerskovia enterophila VJag, an agar and cellulose degrading bacterium.</title>
        <authorList>
            <person name="Poehlein A."/>
            <person name="Jag V."/>
            <person name="Bengelsdorf F."/>
            <person name="Duerre P."/>
            <person name="Daniel R."/>
        </authorList>
    </citation>
    <scope>NUCLEOTIDE SEQUENCE [LARGE SCALE GENOMIC DNA]</scope>
    <source>
        <strain evidence="1 3">VJag</strain>
    </source>
</reference>
<dbReference type="Proteomes" id="UP000093412">
    <property type="component" value="Unassembled WGS sequence"/>
</dbReference>
<dbReference type="GO" id="GO:0003677">
    <property type="term" value="F:DNA binding"/>
    <property type="evidence" value="ECO:0007669"/>
    <property type="project" value="InterPro"/>
</dbReference>